<dbReference type="Proteomes" id="UP001499854">
    <property type="component" value="Unassembled WGS sequence"/>
</dbReference>
<evidence type="ECO:0000313" key="3">
    <source>
        <dbReference type="EMBL" id="GAA1959910.1"/>
    </source>
</evidence>
<dbReference type="Gene3D" id="3.20.80.10">
    <property type="entry name" value="Regulatory factor, effector binding domain"/>
    <property type="match status" value="1"/>
</dbReference>
<dbReference type="InterPro" id="IPR047057">
    <property type="entry name" value="MerR_fam"/>
</dbReference>
<evidence type="ECO:0000256" key="1">
    <source>
        <dbReference type="ARBA" id="ARBA00023125"/>
    </source>
</evidence>
<dbReference type="SMART" id="SM00422">
    <property type="entry name" value="HTH_MERR"/>
    <property type="match status" value="1"/>
</dbReference>
<keyword evidence="1" id="KW-0238">DNA-binding</keyword>
<dbReference type="RefSeq" id="WP_344656228.1">
    <property type="nucleotide sequence ID" value="NZ_BAAAQM010000006.1"/>
</dbReference>
<dbReference type="PANTHER" id="PTHR30204:SF97">
    <property type="entry name" value="MERR FAMILY REGULATORY PROTEIN"/>
    <property type="match status" value="1"/>
</dbReference>
<protein>
    <recommendedName>
        <fullName evidence="2">HTH merR-type domain-containing protein</fullName>
    </recommendedName>
</protein>
<dbReference type="Pfam" id="PF13411">
    <property type="entry name" value="MerR_1"/>
    <property type="match status" value="1"/>
</dbReference>
<dbReference type="InterPro" id="IPR011256">
    <property type="entry name" value="Reg_factor_effector_dom_sf"/>
</dbReference>
<dbReference type="PANTHER" id="PTHR30204">
    <property type="entry name" value="REDOX-CYCLING DRUG-SENSING TRANSCRIPTIONAL ACTIVATOR SOXR"/>
    <property type="match status" value="1"/>
</dbReference>
<organism evidence="3 4">
    <name type="scientific">Catenulispora subtropica</name>
    <dbReference type="NCBI Taxonomy" id="450798"/>
    <lineage>
        <taxon>Bacteria</taxon>
        <taxon>Bacillati</taxon>
        <taxon>Actinomycetota</taxon>
        <taxon>Actinomycetes</taxon>
        <taxon>Catenulisporales</taxon>
        <taxon>Catenulisporaceae</taxon>
        <taxon>Catenulispora</taxon>
    </lineage>
</organism>
<feature type="domain" description="HTH merR-type" evidence="2">
    <location>
        <begin position="9"/>
        <end position="76"/>
    </location>
</feature>
<comment type="caution">
    <text evidence="3">The sequence shown here is derived from an EMBL/GenBank/DDBJ whole genome shotgun (WGS) entry which is preliminary data.</text>
</comment>
<sequence>MDDGEWLLIAEFARRCRLPVSTLRYYDRVRLLPPASVDPVTGYRRYRAGQLPTAVTIARLRAAGTSPEVIARILRGGLAAASALADERRRLNEEIAERTRSLAYLDGLSQLASLEPGVPHQVELPPMQVPALSFSADFTALTATVVRSIAALRTELRRRQQLPPQVGWGALLPLDLEERVEGHVFACNGSTVPADGLAGIALPSGPAFEIAHAGGHDDLSSSYHHVLTTVGHSGFRPAGNVIERYSSPSQDYPLRVRIHVPVDLAEG</sequence>
<dbReference type="EMBL" id="BAAAQM010000006">
    <property type="protein sequence ID" value="GAA1959910.1"/>
    <property type="molecule type" value="Genomic_DNA"/>
</dbReference>
<gene>
    <name evidence="3" type="ORF">GCM10009838_15350</name>
</gene>
<dbReference type="Gene3D" id="1.10.1660.10">
    <property type="match status" value="1"/>
</dbReference>
<evidence type="ECO:0000313" key="4">
    <source>
        <dbReference type="Proteomes" id="UP001499854"/>
    </source>
</evidence>
<accession>A0ABN2QXK7</accession>
<evidence type="ECO:0000259" key="2">
    <source>
        <dbReference type="PROSITE" id="PS50937"/>
    </source>
</evidence>
<dbReference type="InterPro" id="IPR000551">
    <property type="entry name" value="MerR-type_HTH_dom"/>
</dbReference>
<dbReference type="InterPro" id="IPR009061">
    <property type="entry name" value="DNA-bd_dom_put_sf"/>
</dbReference>
<keyword evidence="4" id="KW-1185">Reference proteome</keyword>
<reference evidence="3 4" key="1">
    <citation type="journal article" date="2019" name="Int. J. Syst. Evol. Microbiol.">
        <title>The Global Catalogue of Microorganisms (GCM) 10K type strain sequencing project: providing services to taxonomists for standard genome sequencing and annotation.</title>
        <authorList>
            <consortium name="The Broad Institute Genomics Platform"/>
            <consortium name="The Broad Institute Genome Sequencing Center for Infectious Disease"/>
            <person name="Wu L."/>
            <person name="Ma J."/>
        </authorList>
    </citation>
    <scope>NUCLEOTIDE SEQUENCE [LARGE SCALE GENOMIC DNA]</scope>
    <source>
        <strain evidence="3 4">JCM 16013</strain>
    </source>
</reference>
<name>A0ABN2QXK7_9ACTN</name>
<dbReference type="PROSITE" id="PS50937">
    <property type="entry name" value="HTH_MERR_2"/>
    <property type="match status" value="1"/>
</dbReference>
<proteinExistence type="predicted"/>
<dbReference type="SUPFAM" id="SSF46955">
    <property type="entry name" value="Putative DNA-binding domain"/>
    <property type="match status" value="1"/>
</dbReference>